<reference evidence="1 2" key="1">
    <citation type="submission" date="2018-03" db="EMBL/GenBank/DDBJ databases">
        <title>Whole genome analyses suggest that Burkholderia sensu lato contains two further novel genera in the rhizoxinica-symbiotica group Mycetohabitans gen. nov., and Trinickia gen. nov.: implications for the evolution of diazotrophy and nodulation in the Burkholderiaceae.</title>
        <authorList>
            <person name="Estrada De Los Santos P."/>
            <person name="Palmer M."/>
            <person name="Chavez-Ramirez B."/>
            <person name="Steenkamp E.T."/>
            <person name="Hirsch A.M."/>
            <person name="Manyaka P."/>
            <person name="Maluk M."/>
            <person name="Lafos M."/>
            <person name="Crook M."/>
            <person name="Gross E."/>
            <person name="Simon M.F."/>
            <person name="Bueno Dos Reis Junior F."/>
            <person name="Poole P.S."/>
            <person name="Venter S.N."/>
            <person name="James E.K."/>
        </authorList>
    </citation>
    <scope>NUCLEOTIDE SEQUENCE [LARGE SCALE GENOMIC DNA]</scope>
    <source>
        <strain evidence="1 2">JPY-366</strain>
    </source>
</reference>
<gene>
    <name evidence="1" type="ORF">C9I57_31580</name>
</gene>
<organism evidence="1 2">
    <name type="scientific">Trinickia symbiotica</name>
    <dbReference type="NCBI Taxonomy" id="863227"/>
    <lineage>
        <taxon>Bacteria</taxon>
        <taxon>Pseudomonadati</taxon>
        <taxon>Pseudomonadota</taxon>
        <taxon>Betaproteobacteria</taxon>
        <taxon>Burkholderiales</taxon>
        <taxon>Burkholderiaceae</taxon>
        <taxon>Trinickia</taxon>
    </lineage>
</organism>
<accession>A0A2T3XJY1</accession>
<dbReference type="Proteomes" id="UP000240638">
    <property type="component" value="Unassembled WGS sequence"/>
</dbReference>
<comment type="caution">
    <text evidence="1">The sequence shown here is derived from an EMBL/GenBank/DDBJ whole genome shotgun (WGS) entry which is preliminary data.</text>
</comment>
<dbReference type="EMBL" id="PYUC01000029">
    <property type="protein sequence ID" value="PTB16830.1"/>
    <property type="molecule type" value="Genomic_DNA"/>
</dbReference>
<sequence length="94" mass="10751">MTRTFSGPNGLEDIDRLCIFLFDSWCERRSLIPLSYLMHAWPILKAAPLARTHLLNTFRELLQFHPDSLSDRDHEVIGQVFAIDALTDPKGLVS</sequence>
<evidence type="ECO:0000313" key="2">
    <source>
        <dbReference type="Proteomes" id="UP000240638"/>
    </source>
</evidence>
<protein>
    <submittedName>
        <fullName evidence="1">Uncharacterized protein</fullName>
    </submittedName>
</protein>
<dbReference type="AlphaFoldDB" id="A0A2T3XJY1"/>
<evidence type="ECO:0000313" key="1">
    <source>
        <dbReference type="EMBL" id="PTB16830.1"/>
    </source>
</evidence>
<proteinExistence type="predicted"/>
<name>A0A2T3XJY1_9BURK</name>